<dbReference type="InterPro" id="IPR029063">
    <property type="entry name" value="SAM-dependent_MTases_sf"/>
</dbReference>
<evidence type="ECO:0000313" key="5">
    <source>
        <dbReference type="Proteomes" id="UP000054321"/>
    </source>
</evidence>
<evidence type="ECO:0000256" key="1">
    <source>
        <dbReference type="ARBA" id="ARBA00022679"/>
    </source>
</evidence>
<protein>
    <recommendedName>
        <fullName evidence="3">Methyltransferase type 11 domain-containing protein</fullName>
    </recommendedName>
</protein>
<dbReference type="InterPro" id="IPR013216">
    <property type="entry name" value="Methyltransf_11"/>
</dbReference>
<dbReference type="Pfam" id="PF08241">
    <property type="entry name" value="Methyltransf_11"/>
    <property type="match status" value="1"/>
</dbReference>
<dbReference type="SUPFAM" id="SSF53335">
    <property type="entry name" value="S-adenosyl-L-methionine-dependent methyltransferases"/>
    <property type="match status" value="1"/>
</dbReference>
<dbReference type="CDD" id="cd02440">
    <property type="entry name" value="AdoMet_MTases"/>
    <property type="match status" value="1"/>
</dbReference>
<feature type="region of interest" description="Disordered" evidence="2">
    <location>
        <begin position="1"/>
        <end position="21"/>
    </location>
</feature>
<keyword evidence="1" id="KW-0808">Transferase</keyword>
<sequence>MESPYASALHDPSQASETSSLETLVNEKHRLRLHFHRVQHGKHVKPDFYNSASTKRGKTFRTSFRYLQGLNKKQVDDFMASYVIYNLDWSDEKQMVEALGENYQEKVGDCLKAYYGIINHLCALGDVEKMYIPPLMSKKATVLENQLLYEESIARDIGLKPGDRVLDLGCGRGRVAAHMAQFSGVQVIGLNIDSNQVAQARTFNDECCLQNAFIVQDFNDLPLPFADQTFDAFYQIQALSLCKDLPALFNEIYRVLKPGARISLLDWASLPSYDPTNPEHAGLMRRVKPLIGAKALTGSGFTVLRSDNASVGGLQAPLIKTVDLYFRTVRHLILGLVKVRILPRHFKTLINRLCLDGEAFVKMDTQRLATTSYRIIAQKP</sequence>
<name>A0A0C3GX70_OIDMZ</name>
<dbReference type="PANTHER" id="PTHR44068">
    <property type="entry name" value="ZGC:194242"/>
    <property type="match status" value="1"/>
</dbReference>
<dbReference type="PANTHER" id="PTHR44068:SF4">
    <property type="entry name" value="S-ADENOSYL-METHIONINE-STEROL-C-METHYLTRANSFERAS (AFU_ORTHOLOGUE AFUA_4G09190)"/>
    <property type="match status" value="1"/>
</dbReference>
<keyword evidence="5" id="KW-1185">Reference proteome</keyword>
<dbReference type="HOGENOM" id="CLU_046304_0_0_1"/>
<gene>
    <name evidence="4" type="ORF">OIDMADRAFT_104469</name>
</gene>
<evidence type="ECO:0000256" key="2">
    <source>
        <dbReference type="SAM" id="MobiDB-lite"/>
    </source>
</evidence>
<organism evidence="4 5">
    <name type="scientific">Oidiodendron maius (strain Zn)</name>
    <dbReference type="NCBI Taxonomy" id="913774"/>
    <lineage>
        <taxon>Eukaryota</taxon>
        <taxon>Fungi</taxon>
        <taxon>Dikarya</taxon>
        <taxon>Ascomycota</taxon>
        <taxon>Pezizomycotina</taxon>
        <taxon>Leotiomycetes</taxon>
        <taxon>Leotiomycetes incertae sedis</taxon>
        <taxon>Myxotrichaceae</taxon>
        <taxon>Oidiodendron</taxon>
    </lineage>
</organism>
<reference evidence="4 5" key="1">
    <citation type="submission" date="2014-04" db="EMBL/GenBank/DDBJ databases">
        <authorList>
            <consortium name="DOE Joint Genome Institute"/>
            <person name="Kuo A."/>
            <person name="Martino E."/>
            <person name="Perotto S."/>
            <person name="Kohler A."/>
            <person name="Nagy L.G."/>
            <person name="Floudas D."/>
            <person name="Copeland A."/>
            <person name="Barry K.W."/>
            <person name="Cichocki N."/>
            <person name="Veneault-Fourrey C."/>
            <person name="LaButti K."/>
            <person name="Lindquist E.A."/>
            <person name="Lipzen A."/>
            <person name="Lundell T."/>
            <person name="Morin E."/>
            <person name="Murat C."/>
            <person name="Sun H."/>
            <person name="Tunlid A."/>
            <person name="Henrissat B."/>
            <person name="Grigoriev I.V."/>
            <person name="Hibbett D.S."/>
            <person name="Martin F."/>
            <person name="Nordberg H.P."/>
            <person name="Cantor M.N."/>
            <person name="Hua S.X."/>
        </authorList>
    </citation>
    <scope>NUCLEOTIDE SEQUENCE [LARGE SCALE GENOMIC DNA]</scope>
    <source>
        <strain evidence="4 5">Zn</strain>
    </source>
</reference>
<feature type="domain" description="Methyltransferase type 11" evidence="3">
    <location>
        <begin position="166"/>
        <end position="262"/>
    </location>
</feature>
<evidence type="ECO:0000259" key="3">
    <source>
        <dbReference type="Pfam" id="PF08241"/>
    </source>
</evidence>
<dbReference type="Proteomes" id="UP000054321">
    <property type="component" value="Unassembled WGS sequence"/>
</dbReference>
<dbReference type="GO" id="GO:0006696">
    <property type="term" value="P:ergosterol biosynthetic process"/>
    <property type="evidence" value="ECO:0007669"/>
    <property type="project" value="TreeGrafter"/>
</dbReference>
<dbReference type="InterPro" id="IPR050447">
    <property type="entry name" value="Erg6_SMT_methyltransf"/>
</dbReference>
<dbReference type="EMBL" id="KN832877">
    <property type="protein sequence ID" value="KIN00646.1"/>
    <property type="molecule type" value="Genomic_DNA"/>
</dbReference>
<dbReference type="GO" id="GO:0003838">
    <property type="term" value="F:sterol 24-C-methyltransferase activity"/>
    <property type="evidence" value="ECO:0007669"/>
    <property type="project" value="TreeGrafter"/>
</dbReference>
<dbReference type="AlphaFoldDB" id="A0A0C3GX70"/>
<reference evidence="5" key="2">
    <citation type="submission" date="2015-01" db="EMBL/GenBank/DDBJ databases">
        <title>Evolutionary Origins and Diversification of the Mycorrhizal Mutualists.</title>
        <authorList>
            <consortium name="DOE Joint Genome Institute"/>
            <consortium name="Mycorrhizal Genomics Consortium"/>
            <person name="Kohler A."/>
            <person name="Kuo A."/>
            <person name="Nagy L.G."/>
            <person name="Floudas D."/>
            <person name="Copeland A."/>
            <person name="Barry K.W."/>
            <person name="Cichocki N."/>
            <person name="Veneault-Fourrey C."/>
            <person name="LaButti K."/>
            <person name="Lindquist E.A."/>
            <person name="Lipzen A."/>
            <person name="Lundell T."/>
            <person name="Morin E."/>
            <person name="Murat C."/>
            <person name="Riley R."/>
            <person name="Ohm R."/>
            <person name="Sun H."/>
            <person name="Tunlid A."/>
            <person name="Henrissat B."/>
            <person name="Grigoriev I.V."/>
            <person name="Hibbett D.S."/>
            <person name="Martin F."/>
        </authorList>
    </citation>
    <scope>NUCLEOTIDE SEQUENCE [LARGE SCALE GENOMIC DNA]</scope>
    <source>
        <strain evidence="5">Zn</strain>
    </source>
</reference>
<proteinExistence type="predicted"/>
<dbReference type="OrthoDB" id="540004at2759"/>
<accession>A0A0C3GX70</accession>
<evidence type="ECO:0000313" key="4">
    <source>
        <dbReference type="EMBL" id="KIN00646.1"/>
    </source>
</evidence>
<dbReference type="GO" id="GO:0005783">
    <property type="term" value="C:endoplasmic reticulum"/>
    <property type="evidence" value="ECO:0007669"/>
    <property type="project" value="TreeGrafter"/>
</dbReference>
<dbReference type="Gene3D" id="3.40.50.150">
    <property type="entry name" value="Vaccinia Virus protein VP39"/>
    <property type="match status" value="1"/>
</dbReference>
<dbReference type="STRING" id="913774.A0A0C3GX70"/>
<dbReference type="InParanoid" id="A0A0C3GX70"/>